<keyword evidence="2" id="KW-1185">Reference proteome</keyword>
<dbReference type="InterPro" id="IPR013762">
    <property type="entry name" value="Integrase-like_cat_sf"/>
</dbReference>
<dbReference type="GO" id="GO:0003677">
    <property type="term" value="F:DNA binding"/>
    <property type="evidence" value="ECO:0007669"/>
    <property type="project" value="InterPro"/>
</dbReference>
<accession>A0A211ZU93</accession>
<protein>
    <submittedName>
        <fullName evidence="1">Uncharacterized protein</fullName>
    </submittedName>
</protein>
<dbReference type="AlphaFoldDB" id="A0A211ZU93"/>
<sequence length="153" mass="16612">MPSARSLSPILLRRAAVLSIRKRLKWPLALDHAEFEAFLKGLCRTKAARPVRKAALLEPNLLAASLVLTPEAHAELSDLGGGEGEGRRTVRDMPLLLTGFRRSKLAALDVRDWPFSPKGVVLFVGRSKADQEGHARLSAVAGLPSELFASGKR</sequence>
<dbReference type="OrthoDB" id="5513193at2"/>
<dbReference type="Proteomes" id="UP000196655">
    <property type="component" value="Unassembled WGS sequence"/>
</dbReference>
<dbReference type="RefSeq" id="WP_088149289.1">
    <property type="nucleotide sequence ID" value="NZ_NHON01000002.1"/>
</dbReference>
<dbReference type="EMBL" id="NHON01000002">
    <property type="protein sequence ID" value="OWJ68845.1"/>
    <property type="molecule type" value="Genomic_DNA"/>
</dbReference>
<gene>
    <name evidence="1" type="ORF">BWR60_01785</name>
</gene>
<reference evidence="2" key="1">
    <citation type="submission" date="2017-05" db="EMBL/GenBank/DDBJ databases">
        <authorList>
            <person name="Macchi M."/>
            <person name="Festa S."/>
            <person name="Coppotelli B.M."/>
            <person name="Morelli I.S."/>
        </authorList>
    </citation>
    <scope>NUCLEOTIDE SEQUENCE [LARGE SCALE GENOMIC DNA]</scope>
    <source>
        <strain evidence="2">I</strain>
    </source>
</reference>
<proteinExistence type="predicted"/>
<dbReference type="GO" id="GO:0006310">
    <property type="term" value="P:DNA recombination"/>
    <property type="evidence" value="ECO:0007669"/>
    <property type="project" value="InterPro"/>
</dbReference>
<organism evidence="1 2">
    <name type="scientific">Inquilinus limosus</name>
    <dbReference type="NCBI Taxonomy" id="171674"/>
    <lineage>
        <taxon>Bacteria</taxon>
        <taxon>Pseudomonadati</taxon>
        <taxon>Pseudomonadota</taxon>
        <taxon>Alphaproteobacteria</taxon>
        <taxon>Rhodospirillales</taxon>
        <taxon>Rhodospirillaceae</taxon>
        <taxon>Inquilinus</taxon>
    </lineage>
</organism>
<comment type="caution">
    <text evidence="1">The sequence shown here is derived from an EMBL/GenBank/DDBJ whole genome shotgun (WGS) entry which is preliminary data.</text>
</comment>
<name>A0A211ZU93_9PROT</name>
<dbReference type="GO" id="GO:0015074">
    <property type="term" value="P:DNA integration"/>
    <property type="evidence" value="ECO:0007669"/>
    <property type="project" value="InterPro"/>
</dbReference>
<dbReference type="Gene3D" id="1.10.443.10">
    <property type="entry name" value="Intergrase catalytic core"/>
    <property type="match status" value="1"/>
</dbReference>
<evidence type="ECO:0000313" key="2">
    <source>
        <dbReference type="Proteomes" id="UP000196655"/>
    </source>
</evidence>
<evidence type="ECO:0000313" key="1">
    <source>
        <dbReference type="EMBL" id="OWJ68845.1"/>
    </source>
</evidence>